<evidence type="ECO:0000313" key="7">
    <source>
        <dbReference type="EMBL" id="RCI06592.1"/>
    </source>
</evidence>
<dbReference type="GO" id="GO:0005739">
    <property type="term" value="C:mitochondrion"/>
    <property type="evidence" value="ECO:0007669"/>
    <property type="project" value="UniProtKB-SubCell"/>
</dbReference>
<name>A0A367KXJ4_RHIST</name>
<evidence type="ECO:0000313" key="8">
    <source>
        <dbReference type="Proteomes" id="UP000253551"/>
    </source>
</evidence>
<dbReference type="PROSITE" id="PS00189">
    <property type="entry name" value="LIPOYL"/>
    <property type="match status" value="1"/>
</dbReference>
<dbReference type="PROSITE" id="PS50968">
    <property type="entry name" value="BIOTINYL_LIPOYL"/>
    <property type="match status" value="1"/>
</dbReference>
<gene>
    <name evidence="7" type="ORF">CU098_010315</name>
</gene>
<reference evidence="7 8" key="1">
    <citation type="journal article" date="2018" name="G3 (Bethesda)">
        <title>Phylogenetic and Phylogenomic Definition of Rhizopus Species.</title>
        <authorList>
            <person name="Gryganskyi A.P."/>
            <person name="Golan J."/>
            <person name="Dolatabadi S."/>
            <person name="Mondo S."/>
            <person name="Robb S."/>
            <person name="Idnurm A."/>
            <person name="Muszewska A."/>
            <person name="Steczkiewicz K."/>
            <person name="Masonjones S."/>
            <person name="Liao H.L."/>
            <person name="Gajdeczka M.T."/>
            <person name="Anike F."/>
            <person name="Vuek A."/>
            <person name="Anishchenko I.M."/>
            <person name="Voigt K."/>
            <person name="de Hoog G.S."/>
            <person name="Smith M.E."/>
            <person name="Heitman J."/>
            <person name="Vilgalys R."/>
            <person name="Stajich J.E."/>
        </authorList>
    </citation>
    <scope>NUCLEOTIDE SEQUENCE [LARGE SCALE GENOMIC DNA]</scope>
    <source>
        <strain evidence="7 8">LSU 92-RS-03</strain>
    </source>
</reference>
<dbReference type="AlphaFoldDB" id="A0A367KXJ4"/>
<keyword evidence="2 4" id="KW-0450">Lipoyl</keyword>
<evidence type="ECO:0000256" key="1">
    <source>
        <dbReference type="ARBA" id="ARBA00009249"/>
    </source>
</evidence>
<evidence type="ECO:0000259" key="6">
    <source>
        <dbReference type="PROSITE" id="PS50968"/>
    </source>
</evidence>
<dbReference type="EMBL" id="PJQM01000122">
    <property type="protein sequence ID" value="RCI06592.1"/>
    <property type="molecule type" value="Genomic_DNA"/>
</dbReference>
<organism evidence="7 8">
    <name type="scientific">Rhizopus stolonifer</name>
    <name type="common">Rhizopus nigricans</name>
    <dbReference type="NCBI Taxonomy" id="4846"/>
    <lineage>
        <taxon>Eukaryota</taxon>
        <taxon>Fungi</taxon>
        <taxon>Fungi incertae sedis</taxon>
        <taxon>Mucoromycota</taxon>
        <taxon>Mucoromycotina</taxon>
        <taxon>Mucoromycetes</taxon>
        <taxon>Mucorales</taxon>
        <taxon>Mucorineae</taxon>
        <taxon>Rhizopodaceae</taxon>
        <taxon>Rhizopus</taxon>
    </lineage>
</organism>
<comment type="cofactor">
    <cofactor evidence="5">
        <name>(R)-lipoate</name>
        <dbReference type="ChEBI" id="CHEBI:83088"/>
    </cofactor>
    <text evidence="5">Binds 1 lipoyl cofactor covalently.</text>
</comment>
<dbReference type="PANTHER" id="PTHR11715">
    <property type="entry name" value="GLYCINE CLEAVAGE SYSTEM H PROTEIN"/>
    <property type="match status" value="1"/>
</dbReference>
<evidence type="ECO:0000256" key="2">
    <source>
        <dbReference type="ARBA" id="ARBA00022823"/>
    </source>
</evidence>
<feature type="domain" description="Lipoyl-binding" evidence="6">
    <location>
        <begin position="46"/>
        <end position="128"/>
    </location>
</feature>
<feature type="modified residue" description="N6-lipoyllysine" evidence="4">
    <location>
        <position position="87"/>
    </location>
</feature>
<proteinExistence type="inferred from homology"/>
<dbReference type="InterPro" id="IPR011053">
    <property type="entry name" value="Single_hybrid_motif"/>
</dbReference>
<dbReference type="HAMAP" id="MF_00272">
    <property type="entry name" value="GcvH"/>
    <property type="match status" value="1"/>
</dbReference>
<dbReference type="SUPFAM" id="SSF51230">
    <property type="entry name" value="Single hybrid motif"/>
    <property type="match status" value="1"/>
</dbReference>
<evidence type="ECO:0000256" key="3">
    <source>
        <dbReference type="ARBA" id="ARBA00022946"/>
    </source>
</evidence>
<dbReference type="GO" id="GO:0019464">
    <property type="term" value="P:glycine decarboxylation via glycine cleavage system"/>
    <property type="evidence" value="ECO:0007669"/>
    <property type="project" value="UniProtKB-UniRule"/>
</dbReference>
<dbReference type="InterPro" id="IPR017453">
    <property type="entry name" value="GCV_H_sub"/>
</dbReference>
<dbReference type="Proteomes" id="UP000253551">
    <property type="component" value="Unassembled WGS sequence"/>
</dbReference>
<comment type="subunit">
    <text evidence="5">The glycine cleavage system is composed of four proteins: P, T, L and H.</text>
</comment>
<dbReference type="GO" id="GO:0005960">
    <property type="term" value="C:glycine cleavage complex"/>
    <property type="evidence" value="ECO:0007669"/>
    <property type="project" value="UniProtKB-UniRule"/>
</dbReference>
<comment type="caution">
    <text evidence="7">The sequence shown here is derived from an EMBL/GenBank/DDBJ whole genome shotgun (WGS) entry which is preliminary data.</text>
</comment>
<dbReference type="GO" id="GO:0009249">
    <property type="term" value="P:protein lipoylation"/>
    <property type="evidence" value="ECO:0007669"/>
    <property type="project" value="TreeGrafter"/>
</dbReference>
<dbReference type="InterPro" id="IPR003016">
    <property type="entry name" value="2-oxoA_DH_lipoyl-BS"/>
</dbReference>
<dbReference type="Gene3D" id="2.40.50.100">
    <property type="match status" value="1"/>
</dbReference>
<evidence type="ECO:0000256" key="5">
    <source>
        <dbReference type="RuleBase" id="RU364055"/>
    </source>
</evidence>
<dbReference type="InterPro" id="IPR000089">
    <property type="entry name" value="Biotin_lipoyl"/>
</dbReference>
<keyword evidence="5" id="KW-0496">Mitochondrion</keyword>
<comment type="similarity">
    <text evidence="1 5">Belongs to the GcvH family.</text>
</comment>
<sequence length="154" mass="16834">MSLRALSARVARPYVSVAPTSWAAFRTFASKRYTKAHEWISVEDNVGTYGITDYAQKSLGEVVFIETPRVGDDIKKEGPAGVVESVKAASDIYSPVSGRVVDVNSELADEPSLINTSPEELGWLAKIELSDPKELDTLLDDASYKSYCDSSDDH</sequence>
<evidence type="ECO:0000256" key="4">
    <source>
        <dbReference type="PIRSR" id="PIRSR617453-50"/>
    </source>
</evidence>
<dbReference type="CDD" id="cd06848">
    <property type="entry name" value="GCS_H"/>
    <property type="match status" value="1"/>
</dbReference>
<dbReference type="NCBIfam" id="TIGR00527">
    <property type="entry name" value="gcvH"/>
    <property type="match status" value="1"/>
</dbReference>
<dbReference type="NCBIfam" id="NF002270">
    <property type="entry name" value="PRK01202.1"/>
    <property type="match status" value="1"/>
</dbReference>
<dbReference type="Pfam" id="PF01597">
    <property type="entry name" value="GCV_H"/>
    <property type="match status" value="1"/>
</dbReference>
<comment type="subcellular location">
    <subcellularLocation>
        <location evidence="5">Mitochondrion</location>
    </subcellularLocation>
</comment>
<dbReference type="STRING" id="4846.A0A367KXJ4"/>
<dbReference type="OrthoDB" id="10264154at2759"/>
<accession>A0A367KXJ4</accession>
<keyword evidence="3 5" id="KW-0809">Transit peptide</keyword>
<keyword evidence="8" id="KW-1185">Reference proteome</keyword>
<dbReference type="InterPro" id="IPR002930">
    <property type="entry name" value="GCV_H"/>
</dbReference>
<comment type="function">
    <text evidence="5">The H protein shuttles the methylamine group of glycine from the P protein to the T protein.</text>
</comment>
<protein>
    <recommendedName>
        <fullName evidence="5">Glycine cleavage system H protein</fullName>
    </recommendedName>
</protein>
<dbReference type="InterPro" id="IPR033753">
    <property type="entry name" value="GCV_H/Fam206"/>
</dbReference>
<dbReference type="PANTHER" id="PTHR11715:SF3">
    <property type="entry name" value="GLYCINE CLEAVAGE SYSTEM H PROTEIN-RELATED"/>
    <property type="match status" value="1"/>
</dbReference>